<organism evidence="1">
    <name type="scientific">Paraprevotella clara</name>
    <dbReference type="NCBI Taxonomy" id="454154"/>
    <lineage>
        <taxon>Bacteria</taxon>
        <taxon>Pseudomonadati</taxon>
        <taxon>Bacteroidota</taxon>
        <taxon>Bacteroidia</taxon>
        <taxon>Bacteroidales</taxon>
        <taxon>Prevotellaceae</taxon>
        <taxon>Paraprevotella</taxon>
    </lineage>
</organism>
<evidence type="ECO:0000313" key="1">
    <source>
        <dbReference type="EMBL" id="VYU41211.1"/>
    </source>
</evidence>
<protein>
    <recommendedName>
        <fullName evidence="2">DUF3791 domain-containing protein</fullName>
    </recommendedName>
</protein>
<dbReference type="InterPro" id="IPR024269">
    <property type="entry name" value="DUF3791"/>
</dbReference>
<accession>A0A6N3EQZ9</accession>
<sequence length="80" mass="9324">MEMKPRTPEFDKLAFTVLAIEVSAEKLGVTATEMRRRLERTGLMKDLIRDCYDTLHTESRKAVAEDVVEALLNREKDRRE</sequence>
<reference evidence="1" key="1">
    <citation type="submission" date="2019-11" db="EMBL/GenBank/DDBJ databases">
        <authorList>
            <person name="Feng L."/>
        </authorList>
    </citation>
    <scope>NUCLEOTIDE SEQUENCE</scope>
    <source>
        <strain evidence="1">PclaraLFYP37</strain>
    </source>
</reference>
<dbReference type="AlphaFoldDB" id="A0A6N3EQZ9"/>
<dbReference type="RefSeq" id="WP_195996806.1">
    <property type="nucleotide sequence ID" value="NZ_CACRUT010000016.1"/>
</dbReference>
<dbReference type="Pfam" id="PF12668">
    <property type="entry name" value="DUF3791"/>
    <property type="match status" value="1"/>
</dbReference>
<dbReference type="EMBL" id="CACRUT010000016">
    <property type="protein sequence ID" value="VYU41211.1"/>
    <property type="molecule type" value="Genomic_DNA"/>
</dbReference>
<name>A0A6N3EQZ9_9BACT</name>
<gene>
    <name evidence="1" type="ORF">PCLFYP37_02800</name>
</gene>
<proteinExistence type="predicted"/>
<evidence type="ECO:0008006" key="2">
    <source>
        <dbReference type="Google" id="ProtNLM"/>
    </source>
</evidence>